<dbReference type="AlphaFoldDB" id="A0AAV5AC03"/>
<feature type="domain" description="Non-haem dioxygenase N-terminal" evidence="1">
    <location>
        <begin position="8"/>
        <end position="116"/>
    </location>
</feature>
<dbReference type="EMBL" id="BPWL01000005">
    <property type="protein sequence ID" value="GJJ10168.1"/>
    <property type="molecule type" value="Genomic_DNA"/>
</dbReference>
<dbReference type="Proteomes" id="UP001050691">
    <property type="component" value="Unassembled WGS sequence"/>
</dbReference>
<sequence length="122" mass="13861">MSSGDFALPIISITPWLPNSTESTGKAPKETAQAIYEACMNYGFFYLDISSYVDTTETDELVRLAREFFALPQEEKELLFLRNEDHARGYSRLGESITAGKVDNHEELDFFQLVENPDKTKV</sequence>
<protein>
    <recommendedName>
        <fullName evidence="1">Non-haem dioxygenase N-terminal domain-containing protein</fullName>
    </recommendedName>
</protein>
<dbReference type="Gene3D" id="2.60.120.330">
    <property type="entry name" value="B-lactam Antibiotic, Isopenicillin N Synthase, Chain"/>
    <property type="match status" value="1"/>
</dbReference>
<dbReference type="Pfam" id="PF14226">
    <property type="entry name" value="DIOX_N"/>
    <property type="match status" value="1"/>
</dbReference>
<organism evidence="2 3">
    <name type="scientific">Clathrus columnatus</name>
    <dbReference type="NCBI Taxonomy" id="1419009"/>
    <lineage>
        <taxon>Eukaryota</taxon>
        <taxon>Fungi</taxon>
        <taxon>Dikarya</taxon>
        <taxon>Basidiomycota</taxon>
        <taxon>Agaricomycotina</taxon>
        <taxon>Agaricomycetes</taxon>
        <taxon>Phallomycetidae</taxon>
        <taxon>Phallales</taxon>
        <taxon>Clathraceae</taxon>
        <taxon>Clathrus</taxon>
    </lineage>
</organism>
<evidence type="ECO:0000313" key="3">
    <source>
        <dbReference type="Proteomes" id="UP001050691"/>
    </source>
</evidence>
<accession>A0AAV5AC03</accession>
<comment type="caution">
    <text evidence="2">The sequence shown here is derived from an EMBL/GenBank/DDBJ whole genome shotgun (WGS) entry which is preliminary data.</text>
</comment>
<dbReference type="InterPro" id="IPR026992">
    <property type="entry name" value="DIOX_N"/>
</dbReference>
<proteinExistence type="predicted"/>
<evidence type="ECO:0000313" key="2">
    <source>
        <dbReference type="EMBL" id="GJJ10168.1"/>
    </source>
</evidence>
<dbReference type="InterPro" id="IPR027443">
    <property type="entry name" value="IPNS-like_sf"/>
</dbReference>
<dbReference type="SUPFAM" id="SSF51197">
    <property type="entry name" value="Clavaminate synthase-like"/>
    <property type="match status" value="1"/>
</dbReference>
<evidence type="ECO:0000259" key="1">
    <source>
        <dbReference type="Pfam" id="PF14226"/>
    </source>
</evidence>
<name>A0AAV5AC03_9AGAM</name>
<keyword evidence="3" id="KW-1185">Reference proteome</keyword>
<reference evidence="2" key="1">
    <citation type="submission" date="2021-10" db="EMBL/GenBank/DDBJ databases">
        <title>De novo Genome Assembly of Clathrus columnatus (Basidiomycota, Fungi) Using Illumina and Nanopore Sequence Data.</title>
        <authorList>
            <person name="Ogiso-Tanaka E."/>
            <person name="Itagaki H."/>
            <person name="Hosoya T."/>
            <person name="Hosaka K."/>
        </authorList>
    </citation>
    <scope>NUCLEOTIDE SEQUENCE</scope>
    <source>
        <strain evidence="2">MO-923</strain>
    </source>
</reference>
<gene>
    <name evidence="2" type="ORF">Clacol_004394</name>
</gene>